<evidence type="ECO:0000256" key="1">
    <source>
        <dbReference type="ARBA" id="ARBA00022490"/>
    </source>
</evidence>
<dbReference type="EMBL" id="VSSQ01000229">
    <property type="protein sequence ID" value="MPL86900.1"/>
    <property type="molecule type" value="Genomic_DNA"/>
</dbReference>
<accession>A0A644V6C6</accession>
<dbReference type="GO" id="GO:0005525">
    <property type="term" value="F:GTP binding"/>
    <property type="evidence" value="ECO:0007669"/>
    <property type="project" value="UniProtKB-KW"/>
</dbReference>
<feature type="compositionally biased region" description="Polar residues" evidence="8">
    <location>
        <begin position="16"/>
        <end position="26"/>
    </location>
</feature>
<evidence type="ECO:0000256" key="4">
    <source>
        <dbReference type="ARBA" id="ARBA00022741"/>
    </source>
</evidence>
<keyword evidence="1" id="KW-0963">Cytoplasm</keyword>
<keyword evidence="2 10" id="KW-0808">Transferase</keyword>
<feature type="region of interest" description="Disordered" evidence="8">
    <location>
        <begin position="1"/>
        <end position="26"/>
    </location>
</feature>
<dbReference type="CDD" id="cd02503">
    <property type="entry name" value="MobA"/>
    <property type="match status" value="1"/>
</dbReference>
<dbReference type="PANTHER" id="PTHR19136:SF81">
    <property type="entry name" value="MOLYBDENUM COFACTOR GUANYLYLTRANSFERASE"/>
    <property type="match status" value="1"/>
</dbReference>
<protein>
    <submittedName>
        <fullName evidence="10">Molybdenum cofactor guanylyltransferase</fullName>
        <ecNumber evidence="10">2.7.7.77</ecNumber>
    </submittedName>
</protein>
<dbReference type="GO" id="GO:0046872">
    <property type="term" value="F:metal ion binding"/>
    <property type="evidence" value="ECO:0007669"/>
    <property type="project" value="UniProtKB-KW"/>
</dbReference>
<comment type="caution">
    <text evidence="10">The sequence shown here is derived from an EMBL/GenBank/DDBJ whole genome shotgun (WGS) entry which is preliminary data.</text>
</comment>
<dbReference type="InterPro" id="IPR029044">
    <property type="entry name" value="Nucleotide-diphossugar_trans"/>
</dbReference>
<dbReference type="AlphaFoldDB" id="A0A644V6C6"/>
<evidence type="ECO:0000256" key="2">
    <source>
        <dbReference type="ARBA" id="ARBA00022679"/>
    </source>
</evidence>
<dbReference type="PANTHER" id="PTHR19136">
    <property type="entry name" value="MOLYBDENUM COFACTOR GUANYLYLTRANSFERASE"/>
    <property type="match status" value="1"/>
</dbReference>
<dbReference type="EC" id="2.7.7.77" evidence="10"/>
<evidence type="ECO:0000256" key="3">
    <source>
        <dbReference type="ARBA" id="ARBA00022723"/>
    </source>
</evidence>
<dbReference type="InterPro" id="IPR013482">
    <property type="entry name" value="Molybde_CF_guanTrfase"/>
</dbReference>
<dbReference type="Gene3D" id="3.90.550.10">
    <property type="entry name" value="Spore Coat Polysaccharide Biosynthesis Protein SpsA, Chain A"/>
    <property type="match status" value="1"/>
</dbReference>
<evidence type="ECO:0000259" key="9">
    <source>
        <dbReference type="Pfam" id="PF12804"/>
    </source>
</evidence>
<name>A0A644V6C6_9ZZZZ</name>
<evidence type="ECO:0000256" key="6">
    <source>
        <dbReference type="ARBA" id="ARBA00023134"/>
    </source>
</evidence>
<dbReference type="SUPFAM" id="SSF53448">
    <property type="entry name" value="Nucleotide-diphospho-sugar transferases"/>
    <property type="match status" value="1"/>
</dbReference>
<keyword evidence="5" id="KW-0460">Magnesium</keyword>
<dbReference type="InterPro" id="IPR025877">
    <property type="entry name" value="MobA-like_NTP_Trfase"/>
</dbReference>
<keyword evidence="6" id="KW-0342">GTP-binding</keyword>
<organism evidence="10">
    <name type="scientific">bioreactor metagenome</name>
    <dbReference type="NCBI Taxonomy" id="1076179"/>
    <lineage>
        <taxon>unclassified sequences</taxon>
        <taxon>metagenomes</taxon>
        <taxon>ecological metagenomes</taxon>
    </lineage>
</organism>
<evidence type="ECO:0000313" key="10">
    <source>
        <dbReference type="EMBL" id="MPL86900.1"/>
    </source>
</evidence>
<dbReference type="Pfam" id="PF12804">
    <property type="entry name" value="NTP_transf_3"/>
    <property type="match status" value="1"/>
</dbReference>
<proteinExistence type="inferred from homology"/>
<dbReference type="GO" id="GO:0061603">
    <property type="term" value="F:molybdenum cofactor guanylyltransferase activity"/>
    <property type="evidence" value="ECO:0007669"/>
    <property type="project" value="UniProtKB-EC"/>
</dbReference>
<keyword evidence="7" id="KW-0501">Molybdenum cofactor biosynthesis</keyword>
<evidence type="ECO:0000256" key="7">
    <source>
        <dbReference type="ARBA" id="ARBA00023150"/>
    </source>
</evidence>
<keyword evidence="3" id="KW-0479">Metal-binding</keyword>
<keyword evidence="4" id="KW-0547">Nucleotide-binding</keyword>
<dbReference type="GO" id="GO:0006777">
    <property type="term" value="P:Mo-molybdopterin cofactor biosynthetic process"/>
    <property type="evidence" value="ECO:0007669"/>
    <property type="project" value="UniProtKB-KW"/>
</dbReference>
<evidence type="ECO:0000256" key="8">
    <source>
        <dbReference type="SAM" id="MobiDB-lite"/>
    </source>
</evidence>
<dbReference type="HAMAP" id="MF_00316">
    <property type="entry name" value="MobA"/>
    <property type="match status" value="1"/>
</dbReference>
<gene>
    <name evidence="10" type="primary">mobA_11</name>
    <name evidence="10" type="ORF">SDC9_32887</name>
</gene>
<reference evidence="10" key="1">
    <citation type="submission" date="2019-08" db="EMBL/GenBank/DDBJ databases">
        <authorList>
            <person name="Kucharzyk K."/>
            <person name="Murdoch R.W."/>
            <person name="Higgins S."/>
            <person name="Loffler F."/>
        </authorList>
    </citation>
    <scope>NUCLEOTIDE SEQUENCE</scope>
</reference>
<keyword evidence="10" id="KW-0548">Nucleotidyltransferase</keyword>
<evidence type="ECO:0000256" key="5">
    <source>
        <dbReference type="ARBA" id="ARBA00022842"/>
    </source>
</evidence>
<sequence length="464" mass="49662">MRGGGASNREGKLLRQTGQQSGNTAVAAQGQNHAGIRLCKNMRVVHLAALGMHGKGQLLGAVRQKLRVNAGLVAPGVQPQPDLPLADPYGIEAVQHPVGIVLVFKSQQLVAESCGNTVGAQQCRQKMRLGITQPLPHMQNFRCAACNSSAAAIHRVSNAIAHKYKSFFNEFQFRCAVRGKAGGLALHWCRAEINDFRLAHAGLRCGGLLVHHRQTLSQGPAGCKKTKAFSPAAHCPLRTEHKRAASQGGTIGRAGGMMDTLRGRVAGVVLAGGLSSRMGRDKALLRVYGSDSPDLLARTHALLASLLPQCWVSCRPGLPRAGYQCIFDEKNDCGPVAGVVAALRTAQAQGFSAVLALSCDMPFMDAPTLRKLLAARDAAPADTLATLYTDAASGRPEALSAVYETAALHWFEDSLVFHGGRLNRVVPLERQCRLPYGPEEARPFFNLNHPDDLQRALDILDASH</sequence>
<feature type="domain" description="MobA-like NTP transferase" evidence="9">
    <location>
        <begin position="267"/>
        <end position="389"/>
    </location>
</feature>